<accession>A0ABX8UHZ8</accession>
<keyword evidence="2" id="KW-1185">Reference proteome</keyword>
<proteinExistence type="predicted"/>
<gene>
    <name evidence="1" type="ORF">KZJ38_19010</name>
</gene>
<protein>
    <submittedName>
        <fullName evidence="1">Uncharacterized protein</fullName>
    </submittedName>
</protein>
<evidence type="ECO:0000313" key="1">
    <source>
        <dbReference type="EMBL" id="QYD68321.1"/>
    </source>
</evidence>
<sequence>MYPNVFDPVAFIFEGSATPLPDVEGKRYLFNACGTPKFFSGPRGTPIELAPDDPDLELGTRYTGIGHVRKTVPDEPPYDITLFDFRQDEVHYEALHATYESAQAFGMTLLRSGQSIPFQYDGLVRAKHAYSKWAAHQSPYLGPSRRRELLSWNPTDLEYHAFAHVFFSQDKSLPLVISVARWRPYVNEIFLADLWVAPGDALVLPPKFFPPKPPQDASVDQLRRLIVDLHGNRNSALACWFDRSRSTLTTETILANPVVMADELTKPHYHEEVTGTRHVKVTE</sequence>
<evidence type="ECO:0000313" key="2">
    <source>
        <dbReference type="Proteomes" id="UP000826462"/>
    </source>
</evidence>
<dbReference type="Proteomes" id="UP000826462">
    <property type="component" value="Chromosome 1"/>
</dbReference>
<name>A0ABX8UHZ8_9BURK</name>
<reference evidence="1 2" key="1">
    <citation type="submission" date="2021-07" db="EMBL/GenBank/DDBJ databases">
        <title>Paraburkholderia edwinii protects Aspergillus sp. from phenazines by acting as a toxin sponge.</title>
        <authorList>
            <person name="Dahlstrom K.M."/>
            <person name="Newman D.K."/>
        </authorList>
    </citation>
    <scope>NUCLEOTIDE SEQUENCE [LARGE SCALE GENOMIC DNA]</scope>
    <source>
        <strain evidence="1 2">Pe01</strain>
    </source>
</reference>
<dbReference type="RefSeq" id="WP_219797714.1">
    <property type="nucleotide sequence ID" value="NZ_CP080095.1"/>
</dbReference>
<dbReference type="EMBL" id="CP080095">
    <property type="protein sequence ID" value="QYD68321.1"/>
    <property type="molecule type" value="Genomic_DNA"/>
</dbReference>
<organism evidence="1 2">
    <name type="scientific">Paraburkholderia edwinii</name>
    <dbReference type="NCBI Taxonomy" id="2861782"/>
    <lineage>
        <taxon>Bacteria</taxon>
        <taxon>Pseudomonadati</taxon>
        <taxon>Pseudomonadota</taxon>
        <taxon>Betaproteobacteria</taxon>
        <taxon>Burkholderiales</taxon>
        <taxon>Burkholderiaceae</taxon>
        <taxon>Paraburkholderia</taxon>
    </lineage>
</organism>